<dbReference type="Proteomes" id="UP000789860">
    <property type="component" value="Unassembled WGS sequence"/>
</dbReference>
<gene>
    <name evidence="1" type="ORF">SCALOS_LOCUS511</name>
</gene>
<reference evidence="1" key="1">
    <citation type="submission" date="2021-06" db="EMBL/GenBank/DDBJ databases">
        <authorList>
            <person name="Kallberg Y."/>
            <person name="Tangrot J."/>
            <person name="Rosling A."/>
        </authorList>
    </citation>
    <scope>NUCLEOTIDE SEQUENCE</scope>
    <source>
        <strain evidence="1">AU212A</strain>
    </source>
</reference>
<protein>
    <submittedName>
        <fullName evidence="1">6924_t:CDS:1</fullName>
    </submittedName>
</protein>
<name>A0ACA9JW75_9GLOM</name>
<accession>A0ACA9JW75</accession>
<dbReference type="EMBL" id="CAJVPM010000248">
    <property type="protein sequence ID" value="CAG8439383.1"/>
    <property type="molecule type" value="Genomic_DNA"/>
</dbReference>
<sequence length="702" mass="80814">EIEQLEGHYKKKSQASETKASARQNQNKSKAKLKQKQSKTRARVSNDEILPSNDETLPSNDKTLPSNDETLPSNDEILPSNNETLPSNNKIMLSSNDTVLSNNNLHSFSQQTIASPFVRQVFKIWEDFDKYLQEYACKSKRTGCLWHVNATFPKKATTISITSLNINHNHLLDPETNLYAVKNRILPKAVERKVCFYMAEGNLNAMIQRRLLSAKFPDVTIYLRDLQNLIQKYKIANREENDASKLLKQLLNKKTEELGWEAAIYLNSELYSNKERWAKAYTNKFFTAGISSTSRVESKNATIKKVLQGHPSLCELATILDLRGASAECFPEVDCILKEHLTEEMLSRQRHEITQSLYYYTVIEDEELPNKKHTEESYDTQQIHLTSLLEDLPPNDIVKVYKIQQYHCVHVNYVIILVDYSHLCTCMLLVNSGLVCRHFWHIFAIDSKVFFHITLIPRRWYSNEKMQDLNLDEQLYIINTGLAPSNEGSLPCPALFPMHLIARIHEQRLTQINNNNKENLDPEQVKNPIERQHKGRPSVKWFKSSIEQVRSKKPQNKCGKCGVIGLFGLTLSVVVLPVDNRKEKDQKGYRKRKKDTDSSSEVRDIRLLRFVDMKGDGTKGYKKVNQSNSENLKPTKCSSPENYHRKGIVVIFKEDEEVRAIGEKSSVKMDLMVKQSGKINMREQGYKSGKMITWLIKVVTKT</sequence>
<feature type="non-terminal residue" evidence="1">
    <location>
        <position position="1"/>
    </location>
</feature>
<keyword evidence="2" id="KW-1185">Reference proteome</keyword>
<evidence type="ECO:0000313" key="1">
    <source>
        <dbReference type="EMBL" id="CAG8439383.1"/>
    </source>
</evidence>
<organism evidence="1 2">
    <name type="scientific">Scutellospora calospora</name>
    <dbReference type="NCBI Taxonomy" id="85575"/>
    <lineage>
        <taxon>Eukaryota</taxon>
        <taxon>Fungi</taxon>
        <taxon>Fungi incertae sedis</taxon>
        <taxon>Mucoromycota</taxon>
        <taxon>Glomeromycotina</taxon>
        <taxon>Glomeromycetes</taxon>
        <taxon>Diversisporales</taxon>
        <taxon>Gigasporaceae</taxon>
        <taxon>Scutellospora</taxon>
    </lineage>
</organism>
<evidence type="ECO:0000313" key="2">
    <source>
        <dbReference type="Proteomes" id="UP000789860"/>
    </source>
</evidence>
<comment type="caution">
    <text evidence="1">The sequence shown here is derived from an EMBL/GenBank/DDBJ whole genome shotgun (WGS) entry which is preliminary data.</text>
</comment>
<proteinExistence type="predicted"/>